<evidence type="ECO:0000256" key="1">
    <source>
        <dbReference type="SAM" id="MobiDB-lite"/>
    </source>
</evidence>
<accession>A0A2K3LSW5</accession>
<dbReference type="GO" id="GO:0004519">
    <property type="term" value="F:endonuclease activity"/>
    <property type="evidence" value="ECO:0007669"/>
    <property type="project" value="UniProtKB-KW"/>
</dbReference>
<sequence length="577" mass="65256">LDMEAVLRGGPWTFDNHLLIVERVQVGVQIENIPLNHADFWVQIHGLPTGLMKEKVGSSLGNYLGSLLEYDRNNNSSFWRQYMRLRVRIDVRLPLKKDSRVKDRNGEWCMVKFKYEKLGIFCFVCGIMGHTESKCEIRFAMNNDDGRREWSNELRAEPKRAAGRPVSRWLVEEHGGGPSRPGGGGPIPRGGGENSGTRQRNGDNSKSAPSNLVFNAPASHNGKNPISHDHLNMDTSAAYSLTNYYQPSNQPFLPNNLVNSPIIISGPTILKKSAPTIHTLTHQPVDPNVDPKILTIPKQTNTQIHPNQSNPTGPIAHLVTIEDDTENIVEMDIQPGLPGPMIILSWNCRGLSTPNAIPNLRRLAQKHRPDVLFLSETLSKSHQLERIRVLLKYESCLSIDVEGRSGGLAILWNDKLKCKIVNYSRNFINVEVEEAEKGVWRLTCYYGFPERGRRREAWDMLRDLRNMSSLPWCIIGDFNDLLSQEDKVGNHPHPNWLCTGFRNAVSDCDLTDIQLEGHRFTWIKSRGTPHVIEERLDRAMASSDWLALFPEVKLTNLVASHSDHSPILLQTDPVRRN</sequence>
<name>A0A2K3LSW5_TRIPR</name>
<keyword evidence="4" id="KW-0255">Endonuclease</keyword>
<dbReference type="STRING" id="57577.A0A2K3LSW5"/>
<dbReference type="InterPro" id="IPR025836">
    <property type="entry name" value="Zn_knuckle_CX2CX4HX4C"/>
</dbReference>
<dbReference type="Gene3D" id="3.60.10.10">
    <property type="entry name" value="Endonuclease/exonuclease/phosphatase"/>
    <property type="match status" value="1"/>
</dbReference>
<evidence type="ECO:0000259" key="2">
    <source>
        <dbReference type="Pfam" id="PF03372"/>
    </source>
</evidence>
<feature type="non-terminal residue" evidence="4">
    <location>
        <position position="1"/>
    </location>
</feature>
<evidence type="ECO:0000313" key="4">
    <source>
        <dbReference type="EMBL" id="PNX81632.1"/>
    </source>
</evidence>
<dbReference type="InterPro" id="IPR005135">
    <property type="entry name" value="Endo/exonuclease/phosphatase"/>
</dbReference>
<reference evidence="4 5" key="1">
    <citation type="journal article" date="2014" name="Am. J. Bot.">
        <title>Genome assembly and annotation for red clover (Trifolium pratense; Fabaceae).</title>
        <authorList>
            <person name="Istvanek J."/>
            <person name="Jaros M."/>
            <person name="Krenek A."/>
            <person name="Repkova J."/>
        </authorList>
    </citation>
    <scope>NUCLEOTIDE SEQUENCE [LARGE SCALE GENOMIC DNA]</scope>
    <source>
        <strain evidence="5">cv. Tatra</strain>
        <tissue evidence="4">Young leaves</tissue>
    </source>
</reference>
<reference evidence="4 5" key="2">
    <citation type="journal article" date="2017" name="Front. Plant Sci.">
        <title>Gene Classification and Mining of Molecular Markers Useful in Red Clover (Trifolium pratense) Breeding.</title>
        <authorList>
            <person name="Istvanek J."/>
            <person name="Dluhosova J."/>
            <person name="Dluhos P."/>
            <person name="Patkova L."/>
            <person name="Nedelnik J."/>
            <person name="Repkova J."/>
        </authorList>
    </citation>
    <scope>NUCLEOTIDE SEQUENCE [LARGE SCALE GENOMIC DNA]</scope>
    <source>
        <strain evidence="5">cv. Tatra</strain>
        <tissue evidence="4">Young leaves</tissue>
    </source>
</reference>
<organism evidence="4 5">
    <name type="scientific">Trifolium pratense</name>
    <name type="common">Red clover</name>
    <dbReference type="NCBI Taxonomy" id="57577"/>
    <lineage>
        <taxon>Eukaryota</taxon>
        <taxon>Viridiplantae</taxon>
        <taxon>Streptophyta</taxon>
        <taxon>Embryophyta</taxon>
        <taxon>Tracheophyta</taxon>
        <taxon>Spermatophyta</taxon>
        <taxon>Magnoliopsida</taxon>
        <taxon>eudicotyledons</taxon>
        <taxon>Gunneridae</taxon>
        <taxon>Pentapetalae</taxon>
        <taxon>rosids</taxon>
        <taxon>fabids</taxon>
        <taxon>Fabales</taxon>
        <taxon>Fabaceae</taxon>
        <taxon>Papilionoideae</taxon>
        <taxon>50 kb inversion clade</taxon>
        <taxon>NPAAA clade</taxon>
        <taxon>Hologalegina</taxon>
        <taxon>IRL clade</taxon>
        <taxon>Trifolieae</taxon>
        <taxon>Trifolium</taxon>
    </lineage>
</organism>
<keyword evidence="4" id="KW-0540">Nuclease</keyword>
<keyword evidence="4" id="KW-0378">Hydrolase</keyword>
<feature type="non-terminal residue" evidence="4">
    <location>
        <position position="577"/>
    </location>
</feature>
<feature type="domain" description="Endonuclease/exonuclease/phosphatase" evidence="2">
    <location>
        <begin position="344"/>
        <end position="556"/>
    </location>
</feature>
<gene>
    <name evidence="4" type="ORF">L195_g037656</name>
</gene>
<feature type="region of interest" description="Disordered" evidence="1">
    <location>
        <begin position="154"/>
        <end position="228"/>
    </location>
</feature>
<feature type="compositionally biased region" description="Gly residues" evidence="1">
    <location>
        <begin position="176"/>
        <end position="194"/>
    </location>
</feature>
<feature type="compositionally biased region" description="Polar residues" evidence="1">
    <location>
        <begin position="195"/>
        <end position="213"/>
    </location>
</feature>
<proteinExistence type="predicted"/>
<dbReference type="EMBL" id="ASHM01040279">
    <property type="protein sequence ID" value="PNX81632.1"/>
    <property type="molecule type" value="Genomic_DNA"/>
</dbReference>
<comment type="caution">
    <text evidence="4">The sequence shown here is derived from an EMBL/GenBank/DDBJ whole genome shotgun (WGS) entry which is preliminary data.</text>
</comment>
<feature type="domain" description="Zinc knuckle CX2CX4HX4C" evidence="3">
    <location>
        <begin position="89"/>
        <end position="136"/>
    </location>
</feature>
<keyword evidence="4" id="KW-0269">Exonuclease</keyword>
<dbReference type="GO" id="GO:0004527">
    <property type="term" value="F:exonuclease activity"/>
    <property type="evidence" value="ECO:0007669"/>
    <property type="project" value="UniProtKB-KW"/>
</dbReference>
<dbReference type="Pfam" id="PF03372">
    <property type="entry name" value="Exo_endo_phos"/>
    <property type="match status" value="1"/>
</dbReference>
<dbReference type="Proteomes" id="UP000236291">
    <property type="component" value="Unassembled WGS sequence"/>
</dbReference>
<dbReference type="InterPro" id="IPR036691">
    <property type="entry name" value="Endo/exonu/phosph_ase_sf"/>
</dbReference>
<dbReference type="Pfam" id="PF14392">
    <property type="entry name" value="zf-CCHC_4"/>
    <property type="match status" value="1"/>
</dbReference>
<dbReference type="PANTHER" id="PTHR31286">
    <property type="entry name" value="GLYCINE-RICH CELL WALL STRUCTURAL PROTEIN 1.8-LIKE"/>
    <property type="match status" value="1"/>
</dbReference>
<dbReference type="InterPro" id="IPR040256">
    <property type="entry name" value="At4g02000-like"/>
</dbReference>
<dbReference type="SUPFAM" id="SSF56219">
    <property type="entry name" value="DNase I-like"/>
    <property type="match status" value="1"/>
</dbReference>
<dbReference type="AlphaFoldDB" id="A0A2K3LSW5"/>
<protein>
    <submittedName>
        <fullName evidence="4">Endonuclease/exonuclease/phosphatase family protein</fullName>
    </submittedName>
</protein>
<dbReference type="PANTHER" id="PTHR31286:SF153">
    <property type="entry name" value="DUF4283 DOMAIN PROTEIN"/>
    <property type="match status" value="1"/>
</dbReference>
<evidence type="ECO:0000313" key="5">
    <source>
        <dbReference type="Proteomes" id="UP000236291"/>
    </source>
</evidence>
<evidence type="ECO:0000259" key="3">
    <source>
        <dbReference type="Pfam" id="PF14392"/>
    </source>
</evidence>